<name>A0A914Y0H4_9BILA</name>
<organism evidence="2 3">
    <name type="scientific">Panagrolaimus superbus</name>
    <dbReference type="NCBI Taxonomy" id="310955"/>
    <lineage>
        <taxon>Eukaryota</taxon>
        <taxon>Metazoa</taxon>
        <taxon>Ecdysozoa</taxon>
        <taxon>Nematoda</taxon>
        <taxon>Chromadorea</taxon>
        <taxon>Rhabditida</taxon>
        <taxon>Tylenchina</taxon>
        <taxon>Panagrolaimomorpha</taxon>
        <taxon>Panagrolaimoidea</taxon>
        <taxon>Panagrolaimidae</taxon>
        <taxon>Panagrolaimus</taxon>
    </lineage>
</organism>
<accession>A0A914Y0H4</accession>
<dbReference type="AlphaFoldDB" id="A0A914Y0H4"/>
<dbReference type="PROSITE" id="PS50097">
    <property type="entry name" value="BTB"/>
    <property type="match status" value="1"/>
</dbReference>
<reference evidence="3" key="1">
    <citation type="submission" date="2022-11" db="UniProtKB">
        <authorList>
            <consortium name="WormBaseParasite"/>
        </authorList>
    </citation>
    <scope>IDENTIFICATION</scope>
</reference>
<dbReference type="PANTHER" id="PTHR45774:SF3">
    <property type="entry name" value="BTB (POZ) DOMAIN-CONTAINING 2B-RELATED"/>
    <property type="match status" value="1"/>
</dbReference>
<sequence>MNDAKQNLFEIHMEKYEIFEAQNPETGNFDVVFDINGKRLYANKFILCLSSSTFEMMLSDRWAKNDESIVIQDYTFEDFKEFLTFLYSGKCALTNDNIFAMVDIAEFYDVKVFKKLSAI</sequence>
<proteinExistence type="predicted"/>
<dbReference type="InterPro" id="IPR000210">
    <property type="entry name" value="BTB/POZ_dom"/>
</dbReference>
<evidence type="ECO:0000259" key="1">
    <source>
        <dbReference type="PROSITE" id="PS50097"/>
    </source>
</evidence>
<dbReference type="SMART" id="SM00225">
    <property type="entry name" value="BTB"/>
    <property type="match status" value="1"/>
</dbReference>
<dbReference type="WBParaSite" id="PSU_v2.g12966.t1">
    <property type="protein sequence ID" value="PSU_v2.g12966.t1"/>
    <property type="gene ID" value="PSU_v2.g12966"/>
</dbReference>
<keyword evidence="2" id="KW-1185">Reference proteome</keyword>
<evidence type="ECO:0000313" key="3">
    <source>
        <dbReference type="WBParaSite" id="PSU_v2.g12966.t1"/>
    </source>
</evidence>
<dbReference type="Pfam" id="PF00651">
    <property type="entry name" value="BTB"/>
    <property type="match status" value="1"/>
</dbReference>
<dbReference type="CDD" id="cd18186">
    <property type="entry name" value="BTB_POZ_ZBTB_KLHL-like"/>
    <property type="match status" value="1"/>
</dbReference>
<protein>
    <submittedName>
        <fullName evidence="3">BTB domain-containing protein</fullName>
    </submittedName>
</protein>
<evidence type="ECO:0000313" key="2">
    <source>
        <dbReference type="Proteomes" id="UP000887577"/>
    </source>
</evidence>
<dbReference type="InterPro" id="IPR011333">
    <property type="entry name" value="SKP1/BTB/POZ_sf"/>
</dbReference>
<dbReference type="SUPFAM" id="SSF54695">
    <property type="entry name" value="POZ domain"/>
    <property type="match status" value="1"/>
</dbReference>
<dbReference type="Gene3D" id="3.30.710.10">
    <property type="entry name" value="Potassium Channel Kv1.1, Chain A"/>
    <property type="match status" value="1"/>
</dbReference>
<feature type="domain" description="BTB" evidence="1">
    <location>
        <begin position="29"/>
        <end position="95"/>
    </location>
</feature>
<dbReference type="PANTHER" id="PTHR45774">
    <property type="entry name" value="BTB/POZ DOMAIN-CONTAINING"/>
    <property type="match status" value="1"/>
</dbReference>
<dbReference type="Proteomes" id="UP000887577">
    <property type="component" value="Unplaced"/>
</dbReference>